<dbReference type="RefSeq" id="WP_066227261.1">
    <property type="nucleotide sequence ID" value="NZ_JARTFQ010000005.1"/>
</dbReference>
<organism evidence="1 2">
    <name type="scientific">Metabacillus fastidiosus</name>
    <dbReference type="NCBI Taxonomy" id="1458"/>
    <lineage>
        <taxon>Bacteria</taxon>
        <taxon>Bacillati</taxon>
        <taxon>Bacillota</taxon>
        <taxon>Bacilli</taxon>
        <taxon>Bacillales</taxon>
        <taxon>Bacillaceae</taxon>
        <taxon>Metabacillus</taxon>
    </lineage>
</organism>
<protein>
    <submittedName>
        <fullName evidence="1">DUF3231 family protein</fullName>
    </submittedName>
</protein>
<accession>A0ABU6NZ56</accession>
<dbReference type="InterPro" id="IPR012347">
    <property type="entry name" value="Ferritin-like"/>
</dbReference>
<comment type="caution">
    <text evidence="1">The sequence shown here is derived from an EMBL/GenBank/DDBJ whole genome shotgun (WGS) entry which is preliminary data.</text>
</comment>
<sequence>MIEKTNNMNEKLTSAEIGKLWVTYTGNTMAKCVLSYYLNHTEDKDIKKVVADALNLTKTIIENIKNIFIQENFPLPIGFTEEDVNLNAPRLFSDKFYLHYLKYTGKAGMSIYTLAIPLVVREDIRHFFINTLHATIKLLTEVNDVLKQKGFLIKPPSIPIPKRVDFITKQNYLNGFFGNVRPLHALEITHLYDDIENDVTSKALLIGFSQVAKKEDVRKFLLRGKEITNKHIEACAQKLHKENLPAPTLLDDLVSPSTFSPFSDKLMMGHKIDMFSMKIRSYANGASLNGRRDIGGMYAKFLMDVGLYIGDGANIMIDHGWMEQVPEAIDREELAEN</sequence>
<reference evidence="1 2" key="1">
    <citation type="submission" date="2023-03" db="EMBL/GenBank/DDBJ databases">
        <title>Bacillus Genome Sequencing.</title>
        <authorList>
            <person name="Dunlap C."/>
        </authorList>
    </citation>
    <scope>NUCLEOTIDE SEQUENCE [LARGE SCALE GENOMIC DNA]</scope>
    <source>
        <strain evidence="1 2">NRS-1717</strain>
    </source>
</reference>
<proteinExistence type="predicted"/>
<dbReference type="GeneID" id="301140427"/>
<evidence type="ECO:0000313" key="1">
    <source>
        <dbReference type="EMBL" id="MED4402316.1"/>
    </source>
</evidence>
<name>A0ABU6NZ56_9BACI</name>
<evidence type="ECO:0000313" key="2">
    <source>
        <dbReference type="Proteomes" id="UP001342826"/>
    </source>
</evidence>
<gene>
    <name evidence="1" type="ORF">P9271_13425</name>
</gene>
<dbReference type="Proteomes" id="UP001342826">
    <property type="component" value="Unassembled WGS sequence"/>
</dbReference>
<dbReference type="InterPro" id="IPR021617">
    <property type="entry name" value="DUF3231"/>
</dbReference>
<keyword evidence="2" id="KW-1185">Reference proteome</keyword>
<dbReference type="EMBL" id="JARTFS010000011">
    <property type="protein sequence ID" value="MED4402316.1"/>
    <property type="molecule type" value="Genomic_DNA"/>
</dbReference>
<dbReference type="Pfam" id="PF11553">
    <property type="entry name" value="DUF3231"/>
    <property type="match status" value="2"/>
</dbReference>
<dbReference type="Gene3D" id="1.20.1260.10">
    <property type="match status" value="2"/>
</dbReference>